<dbReference type="AlphaFoldDB" id="A0A448Z5K3"/>
<feature type="transmembrane region" description="Helical" evidence="8">
    <location>
        <begin position="376"/>
        <end position="400"/>
    </location>
</feature>
<dbReference type="EMBL" id="CAACVS010000120">
    <property type="protein sequence ID" value="VEU37289.1"/>
    <property type="molecule type" value="Genomic_DNA"/>
</dbReference>
<dbReference type="GO" id="GO:0000139">
    <property type="term" value="C:Golgi membrane"/>
    <property type="evidence" value="ECO:0007669"/>
    <property type="project" value="TreeGrafter"/>
</dbReference>
<dbReference type="SUPFAM" id="SSF48403">
    <property type="entry name" value="Ankyrin repeat"/>
    <property type="match status" value="1"/>
</dbReference>
<dbReference type="PANTHER" id="PTHR24161">
    <property type="entry name" value="ANK_REP_REGION DOMAIN-CONTAINING PROTEIN-RELATED"/>
    <property type="match status" value="1"/>
</dbReference>
<dbReference type="GO" id="GO:0019706">
    <property type="term" value="F:protein-cysteine S-palmitoyltransferase activity"/>
    <property type="evidence" value="ECO:0007669"/>
    <property type="project" value="UniProtKB-EC"/>
</dbReference>
<keyword evidence="12" id="KW-1185">Reference proteome</keyword>
<comment type="similarity">
    <text evidence="8">Belongs to the DHHC palmitoyltransferase family.</text>
</comment>
<feature type="transmembrane region" description="Helical" evidence="8">
    <location>
        <begin position="412"/>
        <end position="429"/>
    </location>
</feature>
<evidence type="ECO:0000313" key="12">
    <source>
        <dbReference type="Proteomes" id="UP000291116"/>
    </source>
</evidence>
<keyword evidence="2 8" id="KW-0812">Transmembrane</keyword>
<dbReference type="PROSITE" id="PS50216">
    <property type="entry name" value="DHHC"/>
    <property type="match status" value="1"/>
</dbReference>
<organism evidence="11 12">
    <name type="scientific">Pseudo-nitzschia multistriata</name>
    <dbReference type="NCBI Taxonomy" id="183589"/>
    <lineage>
        <taxon>Eukaryota</taxon>
        <taxon>Sar</taxon>
        <taxon>Stramenopiles</taxon>
        <taxon>Ochrophyta</taxon>
        <taxon>Bacillariophyta</taxon>
        <taxon>Bacillariophyceae</taxon>
        <taxon>Bacillariophycidae</taxon>
        <taxon>Bacillariales</taxon>
        <taxon>Bacillariaceae</taxon>
        <taxon>Pseudo-nitzschia</taxon>
    </lineage>
</organism>
<keyword evidence="5 7" id="KW-0040">ANK repeat</keyword>
<evidence type="ECO:0000256" key="1">
    <source>
        <dbReference type="ARBA" id="ARBA00004141"/>
    </source>
</evidence>
<evidence type="ECO:0000256" key="5">
    <source>
        <dbReference type="ARBA" id="ARBA00023043"/>
    </source>
</evidence>
<dbReference type="InterPro" id="IPR002110">
    <property type="entry name" value="Ankyrin_rpt"/>
</dbReference>
<sequence>MSEITLTGGTLAPSPSSPASGGAGQPADSTGAGHNHEHNHAHGTKEACCDHHKDGIEMVPRRHRAHGGLPVEISTATEQELGRILFTLVRFSRFEAVPGVLQKMEEHDRPVASVLQQFDEGGHTLFHWAAKRLDDVRFLQTLVDLSTRLGLGSDILKRPSKDNVGMQPIHWACTEGSIPHAAILLSHGADMEAKDNSGCTPLLIAAQYGRVEVVAYLLQKGANLKAIDSSRDTALHWAAYKGSNEVCGLLTYYQQLSLATQDAYGQSPLHLAALRGNTSVVRYILQQLDHSSREEREVLFLKDKNGRTPLDLAVHKQKRNVENVLKEALAAAEDPRGHFFRKTLFNSLKDVFSLRSWQFWCGMVPQMDEMDAPSRVPYYIVLVNTVLFFVLMVGVMAPFAKAGAGLLWDKSGLLMINFVFGTLTAYMHRKTARTSPGYMDESHPDIGKWRRLYEETLESLAENGTNQQKPAYKLCHSCHIARPHRSKHCRVTRKCVLLFDHFCPFVDNTVGLNNYHYFYTFVASMVVGLGSFFVTLVTYVSRYHSEHSSYPWLVMALGTQLCLIVVPVGGLFVYHTQLIMKNLTTNEAMNTMRYDYLFPVISGRRVYQNPWDKGFLGNFMDRMNPSRASYEISDDFQSLITKDAPMPTSKCCHNGRCEKM</sequence>
<dbReference type="Proteomes" id="UP000291116">
    <property type="component" value="Unassembled WGS sequence"/>
</dbReference>
<feature type="domain" description="Palmitoyltransferase DHHC" evidence="10">
    <location>
        <begin position="472"/>
        <end position="590"/>
    </location>
</feature>
<dbReference type="InterPro" id="IPR001594">
    <property type="entry name" value="Palmitoyltrfase_DHHC"/>
</dbReference>
<dbReference type="PANTHER" id="PTHR24161:SF17">
    <property type="entry name" value="PALMITOYLTRANSFERASE"/>
    <property type="match status" value="1"/>
</dbReference>
<evidence type="ECO:0000256" key="7">
    <source>
        <dbReference type="PROSITE-ProRule" id="PRU00023"/>
    </source>
</evidence>
<feature type="region of interest" description="Disordered" evidence="9">
    <location>
        <begin position="1"/>
        <end position="47"/>
    </location>
</feature>
<dbReference type="Pfam" id="PF12796">
    <property type="entry name" value="Ank_2"/>
    <property type="match status" value="2"/>
</dbReference>
<evidence type="ECO:0000256" key="9">
    <source>
        <dbReference type="SAM" id="MobiDB-lite"/>
    </source>
</evidence>
<evidence type="ECO:0000313" key="11">
    <source>
        <dbReference type="EMBL" id="VEU37289.1"/>
    </source>
</evidence>
<dbReference type="InterPro" id="IPR036770">
    <property type="entry name" value="Ankyrin_rpt-contain_sf"/>
</dbReference>
<keyword evidence="3" id="KW-0677">Repeat</keyword>
<keyword evidence="8" id="KW-0012">Acyltransferase</keyword>
<evidence type="ECO:0000259" key="10">
    <source>
        <dbReference type="Pfam" id="PF01529"/>
    </source>
</evidence>
<comment type="subcellular location">
    <subcellularLocation>
        <location evidence="1">Membrane</location>
        <topology evidence="1">Multi-pass membrane protein</topology>
    </subcellularLocation>
</comment>
<proteinExistence type="inferred from homology"/>
<evidence type="ECO:0000256" key="8">
    <source>
        <dbReference type="RuleBase" id="RU079119"/>
    </source>
</evidence>
<dbReference type="Pfam" id="PF01529">
    <property type="entry name" value="DHHC"/>
    <property type="match status" value="1"/>
</dbReference>
<feature type="compositionally biased region" description="Basic and acidic residues" evidence="9">
    <location>
        <begin position="34"/>
        <end position="47"/>
    </location>
</feature>
<feature type="transmembrane region" description="Helical" evidence="8">
    <location>
        <begin position="517"/>
        <end position="540"/>
    </location>
</feature>
<keyword evidence="8" id="KW-0808">Transferase</keyword>
<dbReference type="Gene3D" id="1.25.40.20">
    <property type="entry name" value="Ankyrin repeat-containing domain"/>
    <property type="match status" value="2"/>
</dbReference>
<evidence type="ECO:0000256" key="3">
    <source>
        <dbReference type="ARBA" id="ARBA00022737"/>
    </source>
</evidence>
<gene>
    <name evidence="11" type="ORF">PSNMU_V1.4_AUG-EV-PASAV3_0040870</name>
</gene>
<evidence type="ECO:0000256" key="4">
    <source>
        <dbReference type="ARBA" id="ARBA00022989"/>
    </source>
</evidence>
<reference evidence="11 12" key="1">
    <citation type="submission" date="2019-01" db="EMBL/GenBank/DDBJ databases">
        <authorList>
            <person name="Ferrante I. M."/>
        </authorList>
    </citation>
    <scope>NUCLEOTIDE SEQUENCE [LARGE SCALE GENOMIC DNA]</scope>
    <source>
        <strain evidence="11 12">B856</strain>
    </source>
</reference>
<dbReference type="SMART" id="SM00248">
    <property type="entry name" value="ANK"/>
    <property type="match status" value="6"/>
</dbReference>
<feature type="transmembrane region" description="Helical" evidence="8">
    <location>
        <begin position="552"/>
        <end position="574"/>
    </location>
</feature>
<feature type="compositionally biased region" description="Low complexity" evidence="9">
    <location>
        <begin position="12"/>
        <end position="33"/>
    </location>
</feature>
<dbReference type="EC" id="2.3.1.225" evidence="8"/>
<dbReference type="PROSITE" id="PS50297">
    <property type="entry name" value="ANK_REP_REGION"/>
    <property type="match status" value="3"/>
</dbReference>
<comment type="domain">
    <text evidence="8">The DHHC domain is required for palmitoyltransferase activity.</text>
</comment>
<feature type="repeat" description="ANK" evidence="7">
    <location>
        <begin position="164"/>
        <end position="196"/>
    </location>
</feature>
<feature type="repeat" description="ANK" evidence="7">
    <location>
        <begin position="197"/>
        <end position="229"/>
    </location>
</feature>
<keyword evidence="6 8" id="KW-0472">Membrane</keyword>
<comment type="catalytic activity">
    <reaction evidence="8">
        <text>L-cysteinyl-[protein] + hexadecanoyl-CoA = S-hexadecanoyl-L-cysteinyl-[protein] + CoA</text>
        <dbReference type="Rhea" id="RHEA:36683"/>
        <dbReference type="Rhea" id="RHEA-COMP:10131"/>
        <dbReference type="Rhea" id="RHEA-COMP:11032"/>
        <dbReference type="ChEBI" id="CHEBI:29950"/>
        <dbReference type="ChEBI" id="CHEBI:57287"/>
        <dbReference type="ChEBI" id="CHEBI:57379"/>
        <dbReference type="ChEBI" id="CHEBI:74151"/>
        <dbReference type="EC" id="2.3.1.225"/>
    </reaction>
</comment>
<dbReference type="OrthoDB" id="163438at2759"/>
<accession>A0A448Z5K3</accession>
<dbReference type="PROSITE" id="PS50088">
    <property type="entry name" value="ANK_REPEAT"/>
    <property type="match status" value="3"/>
</dbReference>
<feature type="repeat" description="ANK" evidence="7">
    <location>
        <begin position="264"/>
        <end position="286"/>
    </location>
</feature>
<keyword evidence="4 8" id="KW-1133">Transmembrane helix</keyword>
<evidence type="ECO:0000256" key="2">
    <source>
        <dbReference type="ARBA" id="ARBA00022692"/>
    </source>
</evidence>
<protein>
    <recommendedName>
        <fullName evidence="8">Palmitoyltransferase</fullName>
        <ecNumber evidence="8">2.3.1.225</ecNumber>
    </recommendedName>
</protein>
<evidence type="ECO:0000256" key="6">
    <source>
        <dbReference type="ARBA" id="ARBA00023136"/>
    </source>
</evidence>
<name>A0A448Z5K3_9STRA</name>